<evidence type="ECO:0000313" key="3">
    <source>
        <dbReference type="Proteomes" id="UP000094578"/>
    </source>
</evidence>
<dbReference type="EMBL" id="MDER01000045">
    <property type="protein sequence ID" value="ODP27904.1"/>
    <property type="molecule type" value="Genomic_DNA"/>
</dbReference>
<accession>A0A1E3L2I4</accession>
<feature type="region of interest" description="Disordered" evidence="1">
    <location>
        <begin position="59"/>
        <end position="78"/>
    </location>
</feature>
<proteinExistence type="predicted"/>
<feature type="region of interest" description="Disordered" evidence="1">
    <location>
        <begin position="1"/>
        <end position="23"/>
    </location>
</feature>
<name>A0A1E3L2I4_9BACL</name>
<keyword evidence="3" id="KW-1185">Reference proteome</keyword>
<feature type="compositionally biased region" description="Basic and acidic residues" evidence="1">
    <location>
        <begin position="1"/>
        <end position="19"/>
    </location>
</feature>
<dbReference type="Proteomes" id="UP000094578">
    <property type="component" value="Unassembled WGS sequence"/>
</dbReference>
<dbReference type="RefSeq" id="WP_069328131.1">
    <property type="nucleotide sequence ID" value="NZ_MDER01000045.1"/>
</dbReference>
<organism evidence="2 3">
    <name type="scientific">Paenibacillus nuruki</name>
    <dbReference type="NCBI Taxonomy" id="1886670"/>
    <lineage>
        <taxon>Bacteria</taxon>
        <taxon>Bacillati</taxon>
        <taxon>Bacillota</taxon>
        <taxon>Bacilli</taxon>
        <taxon>Bacillales</taxon>
        <taxon>Paenibacillaceae</taxon>
        <taxon>Paenibacillus</taxon>
    </lineage>
</organism>
<protein>
    <submittedName>
        <fullName evidence="2">Uncharacterized protein</fullName>
    </submittedName>
</protein>
<sequence>MDSPDKHVITSREERERIGRQTNAGFARVENADAKEDESHILLQPAAPELTEEEIKKRVGAGNFESAKDDGQHNSVNS</sequence>
<evidence type="ECO:0000256" key="1">
    <source>
        <dbReference type="SAM" id="MobiDB-lite"/>
    </source>
</evidence>
<reference evidence="2 3" key="1">
    <citation type="submission" date="2016-08" db="EMBL/GenBank/DDBJ databases">
        <title>Genome sequencing of Paenibacillus sp. TI45-13ar, isolated from Korean traditional nuruk.</title>
        <authorList>
            <person name="Kim S.-J."/>
        </authorList>
    </citation>
    <scope>NUCLEOTIDE SEQUENCE [LARGE SCALE GENOMIC DNA]</scope>
    <source>
        <strain evidence="2 3">TI45-13ar</strain>
    </source>
</reference>
<comment type="caution">
    <text evidence="2">The sequence shown here is derived from an EMBL/GenBank/DDBJ whole genome shotgun (WGS) entry which is preliminary data.</text>
</comment>
<dbReference type="AlphaFoldDB" id="A0A1E3L2I4"/>
<evidence type="ECO:0000313" key="2">
    <source>
        <dbReference type="EMBL" id="ODP27904.1"/>
    </source>
</evidence>
<gene>
    <name evidence="2" type="ORF">PTI45_02723</name>
</gene>